<proteinExistence type="predicted"/>
<dbReference type="EMBL" id="UINC01200280">
    <property type="protein sequence ID" value="SVE19091.1"/>
    <property type="molecule type" value="Genomic_DNA"/>
</dbReference>
<reference evidence="1" key="1">
    <citation type="submission" date="2018-05" db="EMBL/GenBank/DDBJ databases">
        <authorList>
            <person name="Lanie J.A."/>
            <person name="Ng W.-L."/>
            <person name="Kazmierczak K.M."/>
            <person name="Andrzejewski T.M."/>
            <person name="Davidsen T.M."/>
            <person name="Wayne K.J."/>
            <person name="Tettelin H."/>
            <person name="Glass J.I."/>
            <person name="Rusch D."/>
            <person name="Podicherti R."/>
            <person name="Tsui H.-C.T."/>
            <person name="Winkler M.E."/>
        </authorList>
    </citation>
    <scope>NUCLEOTIDE SEQUENCE</scope>
</reference>
<name>A0A383BGZ7_9ZZZZ</name>
<feature type="non-terminal residue" evidence="1">
    <location>
        <position position="246"/>
    </location>
</feature>
<feature type="non-terminal residue" evidence="1">
    <location>
        <position position="1"/>
    </location>
</feature>
<accession>A0A383BGZ7</accession>
<dbReference type="AlphaFoldDB" id="A0A383BGZ7"/>
<gene>
    <name evidence="1" type="ORF">METZ01_LOCUS471945</name>
</gene>
<sequence>SWKEFYPYQYRARARINLSQSADKDEKRTLLEGAKKDLEESIRRGLPSSQKYLTEVAKQIKALQGTVTPEDPEPDFRRKWQQFVSKDSFLKARDFIEKEGSFLGEVRRKRYLSDTDQACRDYLTLNTDEFLGNLEQLTGFSSLESMSRSFFLRQFSLSDRGQLSEETPMFEWCLSVQDTLDDVRKGKKSLKPLLEHALAAVSLPEGGRLSAFLGVEKLAYDLLYNSLESRVELCRDALSAQRETLR</sequence>
<organism evidence="1">
    <name type="scientific">marine metagenome</name>
    <dbReference type="NCBI Taxonomy" id="408172"/>
    <lineage>
        <taxon>unclassified sequences</taxon>
        <taxon>metagenomes</taxon>
        <taxon>ecological metagenomes</taxon>
    </lineage>
</organism>
<protein>
    <submittedName>
        <fullName evidence="1">Uncharacterized protein</fullName>
    </submittedName>
</protein>
<evidence type="ECO:0000313" key="1">
    <source>
        <dbReference type="EMBL" id="SVE19091.1"/>
    </source>
</evidence>